<dbReference type="RefSeq" id="WP_163287778.1">
    <property type="nucleotide sequence ID" value="NZ_JAAGWY010000001.1"/>
</dbReference>
<evidence type="ECO:0000313" key="4">
    <source>
        <dbReference type="Proteomes" id="UP000474967"/>
    </source>
</evidence>
<dbReference type="Proteomes" id="UP000474967">
    <property type="component" value="Unassembled WGS sequence"/>
</dbReference>
<evidence type="ECO:0000313" key="3">
    <source>
        <dbReference type="EMBL" id="NEN04674.1"/>
    </source>
</evidence>
<organism evidence="3 4">
    <name type="scientific">Leifsonia tongyongensis</name>
    <dbReference type="NCBI Taxonomy" id="1268043"/>
    <lineage>
        <taxon>Bacteria</taxon>
        <taxon>Bacillati</taxon>
        <taxon>Actinomycetota</taxon>
        <taxon>Actinomycetes</taxon>
        <taxon>Micrococcales</taxon>
        <taxon>Microbacteriaceae</taxon>
        <taxon>Leifsonia</taxon>
    </lineage>
</organism>
<comment type="caution">
    <text evidence="3">The sequence shown here is derived from an EMBL/GenBank/DDBJ whole genome shotgun (WGS) entry which is preliminary data.</text>
</comment>
<dbReference type="EMBL" id="JAAGWY010000001">
    <property type="protein sequence ID" value="NEN04674.1"/>
    <property type="molecule type" value="Genomic_DNA"/>
</dbReference>
<evidence type="ECO:0000256" key="1">
    <source>
        <dbReference type="SAM" id="MobiDB-lite"/>
    </source>
</evidence>
<proteinExistence type="predicted"/>
<evidence type="ECO:0000256" key="2">
    <source>
        <dbReference type="SAM" id="SignalP"/>
    </source>
</evidence>
<feature type="signal peptide" evidence="2">
    <location>
        <begin position="1"/>
        <end position="31"/>
    </location>
</feature>
<name>A0A6L9XUB4_9MICO</name>
<gene>
    <name evidence="3" type="ORF">G3T36_02210</name>
</gene>
<sequence length="221" mass="22653">MSTSRKASTTVLAGAALTALILTGVPLAAGAATPPPGPATPSPSDAKLPLTNKSPDPTIDALFPPNQTKFAVLDGPLNDLINAFPDIAGKSFWDESSGTATMDYYTGADPTEEAAFLAAAGRIVAPSPLNLVWLPVSWSLSARSALLQKITAHPDAWTSFFGSAPESGLVDESGTIEVSLADPGKVSSSPARSGVLPDGTPFIAMPPSQVDWQVGRTSDVP</sequence>
<accession>A0A6L9XUB4</accession>
<protein>
    <submittedName>
        <fullName evidence="3">Uncharacterized protein</fullName>
    </submittedName>
</protein>
<keyword evidence="4" id="KW-1185">Reference proteome</keyword>
<feature type="chain" id="PRO_5027103774" evidence="2">
    <location>
        <begin position="32"/>
        <end position="221"/>
    </location>
</feature>
<feature type="region of interest" description="Disordered" evidence="1">
    <location>
        <begin position="31"/>
        <end position="56"/>
    </location>
</feature>
<dbReference type="AlphaFoldDB" id="A0A6L9XUB4"/>
<keyword evidence="2" id="KW-0732">Signal</keyword>
<reference evidence="3 4" key="1">
    <citation type="journal article" date="2014" name="J. Microbiol.">
        <title>Diaminobutyricibacter tongyongensis gen. nov., sp. nov. and Homoserinibacter gongjuensis gen. nov., sp. nov. belong to the family Microbacteriaceae.</title>
        <authorList>
            <person name="Kim S.J."/>
            <person name="Ahn J.H."/>
            <person name="Weon H.Y."/>
            <person name="Hamada M."/>
            <person name="Suzuki K."/>
            <person name="Kwon S.W."/>
        </authorList>
    </citation>
    <scope>NUCLEOTIDE SEQUENCE [LARGE SCALE GENOMIC DNA]</scope>
    <source>
        <strain evidence="3 4">NBRC 108724</strain>
    </source>
</reference>